<dbReference type="InterPro" id="IPR001506">
    <property type="entry name" value="Peptidase_M12A"/>
</dbReference>
<evidence type="ECO:0000256" key="13">
    <source>
        <dbReference type="PROSITE-ProRule" id="PRU00059"/>
    </source>
</evidence>
<keyword evidence="4 14" id="KW-0645">Protease</keyword>
<sequence>MPTLLIFFTLLLYCTAAPTMEENRQAVKAMLGSLNIKTRNLHRAGARRITVSPRRVLVRAGLIIHLKPTEPEPDRGPKNNFTESLSETNKDIAEWMFEADIALTPEQARAIVTGQQGRSTTFGVISIPINYTLDSSLSEFVTSFVPSSSLEHGNNRLRFYSGSGCWSYIGKQPSWTSQDISIGYGCYSLGTVTHEIAHSLGFYHTQSRYDRDDWVIVNLNNVNPDLQYNFAKMTPATETHFGLPYDYGSVMQYDPYAFAQNPSQYTISAINPAYTNSMGQREAPAFSDVREVNWLYNCSSCLIIQQLKHVKDKISNPRNCNSCQCPRMFGGQYCEQLPSGTSPNCNGTVVQATSTTWSTLRGAAGDSTSYTPLTEATDCYWHITAPTGRRLQVRLSTPPSNCMQGCPWQSIELNMGQFDLFGMIMCCQSAVGQIYTSTANLVGIRGAIRYNQLTFGLDYRVV</sequence>
<keyword evidence="7 14" id="KW-0378">Hydrolase</keyword>
<dbReference type="EMBL" id="UZAH01026655">
    <property type="protein sequence ID" value="VDO83747.1"/>
    <property type="molecule type" value="Genomic_DNA"/>
</dbReference>
<dbReference type="WBParaSite" id="HPBE_0001011801-mRNA-1">
    <property type="protein sequence ID" value="HPBE_0001011801-mRNA-1"/>
    <property type="gene ID" value="HPBE_0001011801"/>
</dbReference>
<feature type="binding site" evidence="14">
    <location>
        <position position="194"/>
    </location>
    <ligand>
        <name>Zn(2+)</name>
        <dbReference type="ChEBI" id="CHEBI:29105"/>
        <note>catalytic</note>
    </ligand>
</feature>
<dbReference type="InterPro" id="IPR035914">
    <property type="entry name" value="Sperma_CUB_dom_sf"/>
</dbReference>
<dbReference type="InterPro" id="IPR000859">
    <property type="entry name" value="CUB_dom"/>
</dbReference>
<feature type="binding site" evidence="14">
    <location>
        <position position="198"/>
    </location>
    <ligand>
        <name>Zn(2+)</name>
        <dbReference type="ChEBI" id="CHEBI:29105"/>
        <note>catalytic</note>
    </ligand>
</feature>
<dbReference type="PANTHER" id="PTHR10127">
    <property type="entry name" value="DISCOIDIN, CUB, EGF, LAMININ , AND ZINC METALLOPROTEASE DOMAIN CONTAINING"/>
    <property type="match status" value="1"/>
</dbReference>
<dbReference type="PIRSF" id="PIRSF036365">
    <property type="entry name" value="Astacin_nematoda"/>
    <property type="match status" value="1"/>
</dbReference>
<dbReference type="GO" id="GO:0008270">
    <property type="term" value="F:zinc ion binding"/>
    <property type="evidence" value="ECO:0007669"/>
    <property type="project" value="UniProtKB-UniRule"/>
</dbReference>
<evidence type="ECO:0000313" key="19">
    <source>
        <dbReference type="Proteomes" id="UP000050761"/>
    </source>
</evidence>
<evidence type="ECO:0000256" key="9">
    <source>
        <dbReference type="ARBA" id="ARBA00023049"/>
    </source>
</evidence>
<accession>A0A3P7ZHV7</accession>
<proteinExistence type="predicted"/>
<evidence type="ECO:0000256" key="2">
    <source>
        <dbReference type="ARBA" id="ARBA00022525"/>
    </source>
</evidence>
<dbReference type="InterPro" id="IPR034035">
    <property type="entry name" value="Astacin-like_dom"/>
</dbReference>
<evidence type="ECO:0000259" key="17">
    <source>
        <dbReference type="PROSITE" id="PS51864"/>
    </source>
</evidence>
<dbReference type="GO" id="GO:0004222">
    <property type="term" value="F:metalloendopeptidase activity"/>
    <property type="evidence" value="ECO:0007669"/>
    <property type="project" value="UniProtKB-UniRule"/>
</dbReference>
<dbReference type="AlphaFoldDB" id="A0A183FQS8"/>
<evidence type="ECO:0000256" key="11">
    <source>
        <dbReference type="ARBA" id="ARBA00023180"/>
    </source>
</evidence>
<feature type="chain" id="PRO_5044513981" description="Zinc metalloproteinase" evidence="12 15">
    <location>
        <begin position="17"/>
        <end position="462"/>
    </location>
</feature>
<evidence type="ECO:0000256" key="10">
    <source>
        <dbReference type="ARBA" id="ARBA00023157"/>
    </source>
</evidence>
<keyword evidence="9 14" id="KW-0482">Metalloprotease</keyword>
<dbReference type="PROSITE" id="PS51864">
    <property type="entry name" value="ASTACIN"/>
    <property type="match status" value="1"/>
</dbReference>
<organism evidence="19 20">
    <name type="scientific">Heligmosomoides polygyrus</name>
    <name type="common">Parasitic roundworm</name>
    <dbReference type="NCBI Taxonomy" id="6339"/>
    <lineage>
        <taxon>Eukaryota</taxon>
        <taxon>Metazoa</taxon>
        <taxon>Ecdysozoa</taxon>
        <taxon>Nematoda</taxon>
        <taxon>Chromadorea</taxon>
        <taxon>Rhabditida</taxon>
        <taxon>Rhabditina</taxon>
        <taxon>Rhabditomorpha</taxon>
        <taxon>Strongyloidea</taxon>
        <taxon>Heligmosomidae</taxon>
        <taxon>Heligmosomoides</taxon>
    </lineage>
</organism>
<keyword evidence="11" id="KW-0325">Glycoprotein</keyword>
<feature type="signal peptide" evidence="12 15">
    <location>
        <begin position="1"/>
        <end position="16"/>
    </location>
</feature>
<feature type="domain" description="CUB" evidence="16">
    <location>
        <begin position="345"/>
        <end position="462"/>
    </location>
</feature>
<dbReference type="Pfam" id="PF01400">
    <property type="entry name" value="Astacin"/>
    <property type="match status" value="1"/>
</dbReference>
<evidence type="ECO:0000256" key="7">
    <source>
        <dbReference type="ARBA" id="ARBA00022801"/>
    </source>
</evidence>
<comment type="caution">
    <text evidence="13">Lacks conserved residue(s) required for the propagation of feature annotation.</text>
</comment>
<gene>
    <name evidence="18" type="ORF">HPBE_LOCUS10119</name>
</gene>
<dbReference type="SUPFAM" id="SSF55486">
    <property type="entry name" value="Metalloproteases ('zincins'), catalytic domain"/>
    <property type="match status" value="1"/>
</dbReference>
<dbReference type="GO" id="GO:0018996">
    <property type="term" value="P:molting cycle, collagen and cuticulin-based cuticle"/>
    <property type="evidence" value="ECO:0007669"/>
    <property type="project" value="InterPro"/>
</dbReference>
<keyword evidence="3" id="KW-0245">EGF-like domain</keyword>
<comment type="subcellular location">
    <subcellularLocation>
        <location evidence="1 12">Secreted</location>
    </subcellularLocation>
</comment>
<dbReference type="OrthoDB" id="5866228at2759"/>
<dbReference type="GO" id="GO:0006508">
    <property type="term" value="P:proteolysis"/>
    <property type="evidence" value="ECO:0007669"/>
    <property type="project" value="UniProtKB-KW"/>
</dbReference>
<dbReference type="InterPro" id="IPR006026">
    <property type="entry name" value="Peptidase_Metallo"/>
</dbReference>
<evidence type="ECO:0000313" key="20">
    <source>
        <dbReference type="WBParaSite" id="HPBE_0001011801-mRNA-1"/>
    </source>
</evidence>
<feature type="active site" evidence="14">
    <location>
        <position position="195"/>
    </location>
</feature>
<dbReference type="InterPro" id="IPR024079">
    <property type="entry name" value="MetalloPept_cat_dom_sf"/>
</dbReference>
<accession>A0A183FQS8</accession>
<keyword evidence="5 14" id="KW-0479">Metal-binding</keyword>
<dbReference type="CDD" id="cd04280">
    <property type="entry name" value="ZnMc_astacin_like"/>
    <property type="match status" value="1"/>
</dbReference>
<name>A0A183FQS8_HELPZ</name>
<dbReference type="Proteomes" id="UP000050761">
    <property type="component" value="Unassembled WGS sequence"/>
</dbReference>
<keyword evidence="10" id="KW-1015">Disulfide bond</keyword>
<evidence type="ECO:0000256" key="8">
    <source>
        <dbReference type="ARBA" id="ARBA00022833"/>
    </source>
</evidence>
<dbReference type="Gene3D" id="3.40.390.10">
    <property type="entry name" value="Collagenase (Catalytic Domain)"/>
    <property type="match status" value="1"/>
</dbReference>
<dbReference type="SMART" id="SM00235">
    <property type="entry name" value="ZnMc"/>
    <property type="match status" value="1"/>
</dbReference>
<evidence type="ECO:0000259" key="16">
    <source>
        <dbReference type="PROSITE" id="PS01180"/>
    </source>
</evidence>
<evidence type="ECO:0000256" key="14">
    <source>
        <dbReference type="PROSITE-ProRule" id="PRU01211"/>
    </source>
</evidence>
<dbReference type="PANTHER" id="PTHR10127:SF875">
    <property type="entry name" value="ZINC METALLOPROTEINASE NAS-28"/>
    <property type="match status" value="1"/>
</dbReference>
<dbReference type="SUPFAM" id="SSF49854">
    <property type="entry name" value="Spermadhesin, CUB domain"/>
    <property type="match status" value="1"/>
</dbReference>
<keyword evidence="2 12" id="KW-0964">Secreted</keyword>
<dbReference type="PROSITE" id="PS01180">
    <property type="entry name" value="CUB"/>
    <property type="match status" value="1"/>
</dbReference>
<dbReference type="InterPro" id="IPR017050">
    <property type="entry name" value="Metallopeptidase_nem"/>
</dbReference>
<keyword evidence="8 14" id="KW-0862">Zinc</keyword>
<dbReference type="PRINTS" id="PR00480">
    <property type="entry name" value="ASTACIN"/>
</dbReference>
<evidence type="ECO:0000256" key="6">
    <source>
        <dbReference type="ARBA" id="ARBA00022729"/>
    </source>
</evidence>
<evidence type="ECO:0000256" key="15">
    <source>
        <dbReference type="RuleBase" id="RU361183"/>
    </source>
</evidence>
<comment type="cofactor">
    <cofactor evidence="14 15">
        <name>Zn(2+)</name>
        <dbReference type="ChEBI" id="CHEBI:29105"/>
    </cofactor>
    <text evidence="14 15">Binds 1 zinc ion per subunit.</text>
</comment>
<feature type="domain" description="Peptidase M12A" evidence="17">
    <location>
        <begin position="144"/>
        <end position="299"/>
    </location>
</feature>
<reference evidence="18 19" key="1">
    <citation type="submission" date="2018-11" db="EMBL/GenBank/DDBJ databases">
        <authorList>
            <consortium name="Pathogen Informatics"/>
        </authorList>
    </citation>
    <scope>NUCLEOTIDE SEQUENCE [LARGE SCALE GENOMIC DNA]</scope>
</reference>
<keyword evidence="6 12" id="KW-0732">Signal</keyword>
<evidence type="ECO:0000256" key="12">
    <source>
        <dbReference type="PIRNR" id="PIRNR036365"/>
    </source>
</evidence>
<feature type="binding site" evidence="14">
    <location>
        <position position="204"/>
    </location>
    <ligand>
        <name>Zn(2+)</name>
        <dbReference type="ChEBI" id="CHEBI:29105"/>
        <note>catalytic</note>
    </ligand>
</feature>
<evidence type="ECO:0000256" key="4">
    <source>
        <dbReference type="ARBA" id="ARBA00022670"/>
    </source>
</evidence>
<reference evidence="20" key="2">
    <citation type="submission" date="2019-09" db="UniProtKB">
        <authorList>
            <consortium name="WormBaseParasite"/>
        </authorList>
    </citation>
    <scope>IDENTIFICATION</scope>
</reference>
<dbReference type="GO" id="GO:0005576">
    <property type="term" value="C:extracellular region"/>
    <property type="evidence" value="ECO:0007669"/>
    <property type="project" value="UniProtKB-SubCell"/>
</dbReference>
<evidence type="ECO:0000313" key="18">
    <source>
        <dbReference type="EMBL" id="VDO83747.1"/>
    </source>
</evidence>
<evidence type="ECO:0000256" key="3">
    <source>
        <dbReference type="ARBA" id="ARBA00022536"/>
    </source>
</evidence>
<protein>
    <recommendedName>
        <fullName evidence="12">Zinc metalloproteinase</fullName>
    </recommendedName>
</protein>
<keyword evidence="19" id="KW-1185">Reference proteome</keyword>
<evidence type="ECO:0000256" key="1">
    <source>
        <dbReference type="ARBA" id="ARBA00004613"/>
    </source>
</evidence>
<evidence type="ECO:0000256" key="5">
    <source>
        <dbReference type="ARBA" id="ARBA00022723"/>
    </source>
</evidence>